<dbReference type="OrthoDB" id="2656488at2"/>
<evidence type="ECO:0000313" key="3">
    <source>
        <dbReference type="EMBL" id="PEN04740.1"/>
    </source>
</evidence>
<sequence>MRCSVSGFTSSGTRRQRLAQDGVLEPQEENGALVFTEDHAFSSPSGAAVIVQGMHVNGWKAWVDGNGRTLDELERK</sequence>
<feature type="region of interest" description="Disordered" evidence="1">
    <location>
        <begin position="1"/>
        <end position="23"/>
    </location>
</feature>
<gene>
    <name evidence="3" type="ORF">CRI93_14620</name>
</gene>
<dbReference type="AlphaFoldDB" id="A0A2H3NPG9"/>
<protein>
    <recommendedName>
        <fullName evidence="2">DUF4357 domain-containing protein</fullName>
    </recommendedName>
</protein>
<dbReference type="InterPro" id="IPR025579">
    <property type="entry name" value="DUF4357"/>
</dbReference>
<reference evidence="3 4" key="1">
    <citation type="submission" date="2017-10" db="EMBL/GenBank/DDBJ databases">
        <title>Draft genome of Longimonas halophila.</title>
        <authorList>
            <person name="Goh K.M."/>
            <person name="Shamsir M.S."/>
            <person name="Lim S.W."/>
        </authorList>
    </citation>
    <scope>NUCLEOTIDE SEQUENCE [LARGE SCALE GENOMIC DNA]</scope>
    <source>
        <strain evidence="3 4">KCTC 42399</strain>
    </source>
</reference>
<dbReference type="Proteomes" id="UP000221024">
    <property type="component" value="Unassembled WGS sequence"/>
</dbReference>
<dbReference type="Pfam" id="PF14267">
    <property type="entry name" value="DUF4357"/>
    <property type="match status" value="1"/>
</dbReference>
<dbReference type="EMBL" id="PDEP01000021">
    <property type="protein sequence ID" value="PEN04740.1"/>
    <property type="molecule type" value="Genomic_DNA"/>
</dbReference>
<evidence type="ECO:0000256" key="1">
    <source>
        <dbReference type="SAM" id="MobiDB-lite"/>
    </source>
</evidence>
<keyword evidence="4" id="KW-1185">Reference proteome</keyword>
<feature type="domain" description="DUF4357" evidence="2">
    <location>
        <begin position="15"/>
        <end position="70"/>
    </location>
</feature>
<comment type="caution">
    <text evidence="3">The sequence shown here is derived from an EMBL/GenBank/DDBJ whole genome shotgun (WGS) entry which is preliminary data.</text>
</comment>
<feature type="compositionally biased region" description="Polar residues" evidence="1">
    <location>
        <begin position="1"/>
        <end position="13"/>
    </location>
</feature>
<accession>A0A2H3NPG9</accession>
<evidence type="ECO:0000259" key="2">
    <source>
        <dbReference type="Pfam" id="PF14267"/>
    </source>
</evidence>
<evidence type="ECO:0000313" key="4">
    <source>
        <dbReference type="Proteomes" id="UP000221024"/>
    </source>
</evidence>
<proteinExistence type="predicted"/>
<organism evidence="3 4">
    <name type="scientific">Longimonas halophila</name>
    <dbReference type="NCBI Taxonomy" id="1469170"/>
    <lineage>
        <taxon>Bacteria</taxon>
        <taxon>Pseudomonadati</taxon>
        <taxon>Rhodothermota</taxon>
        <taxon>Rhodothermia</taxon>
        <taxon>Rhodothermales</taxon>
        <taxon>Salisaetaceae</taxon>
        <taxon>Longimonas</taxon>
    </lineage>
</organism>
<name>A0A2H3NPG9_9BACT</name>